<evidence type="ECO:0000256" key="1">
    <source>
        <dbReference type="ARBA" id="ARBA00004123"/>
    </source>
</evidence>
<comment type="caution">
    <text evidence="4">The sequence shown here is derived from an EMBL/GenBank/DDBJ whole genome shotgun (WGS) entry which is preliminary data.</text>
</comment>
<evidence type="ECO:0000313" key="4">
    <source>
        <dbReference type="EMBL" id="KAJ4788391.1"/>
    </source>
</evidence>
<dbReference type="CDD" id="cd04479">
    <property type="entry name" value="RPA3"/>
    <property type="match status" value="1"/>
</dbReference>
<accession>A0AAV8F9Q9</accession>
<dbReference type="EMBL" id="JAMFTS010000002">
    <property type="protein sequence ID" value="KAJ4788391.1"/>
    <property type="molecule type" value="Genomic_DNA"/>
</dbReference>
<name>A0AAV8F9Q9_9POAL</name>
<dbReference type="Pfam" id="PF08661">
    <property type="entry name" value="Rep_fac-A_3"/>
    <property type="match status" value="1"/>
</dbReference>
<keyword evidence="3" id="KW-0539">Nucleus</keyword>
<keyword evidence="5" id="KW-1185">Reference proteome</keyword>
<evidence type="ECO:0000256" key="3">
    <source>
        <dbReference type="ARBA" id="ARBA00023242"/>
    </source>
</evidence>
<dbReference type="Gene3D" id="2.40.50.140">
    <property type="entry name" value="Nucleic acid-binding proteins"/>
    <property type="match status" value="1"/>
</dbReference>
<reference evidence="4" key="1">
    <citation type="submission" date="2022-08" db="EMBL/GenBank/DDBJ databases">
        <authorList>
            <person name="Marques A."/>
        </authorList>
    </citation>
    <scope>NUCLEOTIDE SEQUENCE</scope>
    <source>
        <strain evidence="4">RhyPub2mFocal</strain>
        <tissue evidence="4">Leaves</tissue>
    </source>
</reference>
<organism evidence="4 5">
    <name type="scientific">Rhynchospora pubera</name>
    <dbReference type="NCBI Taxonomy" id="906938"/>
    <lineage>
        <taxon>Eukaryota</taxon>
        <taxon>Viridiplantae</taxon>
        <taxon>Streptophyta</taxon>
        <taxon>Embryophyta</taxon>
        <taxon>Tracheophyta</taxon>
        <taxon>Spermatophyta</taxon>
        <taxon>Magnoliopsida</taxon>
        <taxon>Liliopsida</taxon>
        <taxon>Poales</taxon>
        <taxon>Cyperaceae</taxon>
        <taxon>Cyperoideae</taxon>
        <taxon>Rhynchosporeae</taxon>
        <taxon>Rhynchospora</taxon>
    </lineage>
</organism>
<dbReference type="PANTHER" id="PTHR47058">
    <property type="entry name" value="REPLICATION PROTEIN A 14 KDA SUBUNIT A-RELATED"/>
    <property type="match status" value="1"/>
</dbReference>
<comment type="similarity">
    <text evidence="2">Belongs to the replication factor A protein 3 family.</text>
</comment>
<evidence type="ECO:0000256" key="2">
    <source>
        <dbReference type="ARBA" id="ARBA00009761"/>
    </source>
</evidence>
<dbReference type="GO" id="GO:0006310">
    <property type="term" value="P:DNA recombination"/>
    <property type="evidence" value="ECO:0007669"/>
    <property type="project" value="InterPro"/>
</dbReference>
<protein>
    <submittedName>
        <fullName evidence="4">Replication protein A 14 kDa subunit</fullName>
    </submittedName>
</protein>
<proteinExistence type="inferred from homology"/>
<dbReference type="GO" id="GO:0003677">
    <property type="term" value="F:DNA binding"/>
    <property type="evidence" value="ECO:0007669"/>
    <property type="project" value="InterPro"/>
</dbReference>
<dbReference type="SUPFAM" id="SSF50249">
    <property type="entry name" value="Nucleic acid-binding proteins"/>
    <property type="match status" value="1"/>
</dbReference>
<comment type="subcellular location">
    <subcellularLocation>
        <location evidence="1">Nucleus</location>
    </subcellularLocation>
</comment>
<dbReference type="AlphaFoldDB" id="A0AAV8F9Q9"/>
<evidence type="ECO:0000313" key="5">
    <source>
        <dbReference type="Proteomes" id="UP001140206"/>
    </source>
</evidence>
<dbReference type="Proteomes" id="UP001140206">
    <property type="component" value="Chromosome 2"/>
</dbReference>
<sequence length="176" mass="19656">MNRPQKIFHICDQTSKCIRSILLNPSFRPQSLPSACPISPFLKRLDYLPEGKPQNKLSSKLLFFIFLKRMDTSSPTVFVNGELLKLYMGRRVRTVVQVIRNEGGAVVGQSTDNQQLTVKGPNQSVPVMHFMEVIGVADGPQSIRAEICTDFGSNFDTASYNGLCKLANGQFKNLFL</sequence>
<gene>
    <name evidence="4" type="ORF">LUZ62_039637</name>
</gene>
<dbReference type="GO" id="GO:0006260">
    <property type="term" value="P:DNA replication"/>
    <property type="evidence" value="ECO:0007669"/>
    <property type="project" value="InterPro"/>
</dbReference>
<dbReference type="InterPro" id="IPR013970">
    <property type="entry name" value="Rfa2"/>
</dbReference>
<dbReference type="GO" id="GO:0031981">
    <property type="term" value="C:nuclear lumen"/>
    <property type="evidence" value="ECO:0007669"/>
    <property type="project" value="UniProtKB-ARBA"/>
</dbReference>
<dbReference type="GO" id="GO:0006281">
    <property type="term" value="P:DNA repair"/>
    <property type="evidence" value="ECO:0007669"/>
    <property type="project" value="InterPro"/>
</dbReference>
<dbReference type="PANTHER" id="PTHR47058:SF3">
    <property type="entry name" value="REPLICATION PROTEIN A 14 KDA SUBUNIT A-RELATED"/>
    <property type="match status" value="1"/>
</dbReference>
<dbReference type="InterPro" id="IPR012340">
    <property type="entry name" value="NA-bd_OB-fold"/>
</dbReference>